<organism evidence="1 2">
    <name type="scientific">Entomophthora muscae</name>
    <dbReference type="NCBI Taxonomy" id="34485"/>
    <lineage>
        <taxon>Eukaryota</taxon>
        <taxon>Fungi</taxon>
        <taxon>Fungi incertae sedis</taxon>
        <taxon>Zoopagomycota</taxon>
        <taxon>Entomophthoromycotina</taxon>
        <taxon>Entomophthoromycetes</taxon>
        <taxon>Entomophthorales</taxon>
        <taxon>Entomophthoraceae</taxon>
        <taxon>Entomophthora</taxon>
    </lineage>
</organism>
<accession>A0ACC2TF10</accession>
<sequence length="407" mass="46059">MDKYIMDSVILWHLSLNGSNGYTLSYYRSEGPTSYDIFRLPRSNSGYRYLSTPKDAKRSRHTPIRTHTIPNLSTTLNLSRRNLKIFKMPSSAASFLDTLRVLQLQNNQLKFIPLSLFSLIGLEELNLGNNEIIALPAEIGKLIFLRELYIHGNLISELPQQISLLENLQVLDVSYNRLMYFPVEIRQLNQLKTFWAGDNLFKVNGSKVIHKNSFSDILSLFHMSLQAIGLKLDANPHFYCDSSCCSLTENIKSLSDSPDNSSFDENSRSKTPRQSSRFFNNLSYTPRNHSPYPKPLNLLRSISFVNPDPCSPTLDPEENPLLSVLPCLHHPMLKHILSSLPAPPWRPSCSLCHAYLFHPGLKITAVITGPTNQLIPVTYTACSATCRYHLIFAMDLAKAKSSRSLTL</sequence>
<dbReference type="EMBL" id="QTSX02002919">
    <property type="protein sequence ID" value="KAJ9073270.1"/>
    <property type="molecule type" value="Genomic_DNA"/>
</dbReference>
<dbReference type="Proteomes" id="UP001165960">
    <property type="component" value="Unassembled WGS sequence"/>
</dbReference>
<name>A0ACC2TF10_9FUNG</name>
<gene>
    <name evidence="1" type="ORF">DSO57_1018284</name>
</gene>
<evidence type="ECO:0000313" key="1">
    <source>
        <dbReference type="EMBL" id="KAJ9073270.1"/>
    </source>
</evidence>
<evidence type="ECO:0000313" key="2">
    <source>
        <dbReference type="Proteomes" id="UP001165960"/>
    </source>
</evidence>
<protein>
    <submittedName>
        <fullName evidence="1">Uncharacterized protein</fullName>
    </submittedName>
</protein>
<proteinExistence type="predicted"/>
<comment type="caution">
    <text evidence="1">The sequence shown here is derived from an EMBL/GenBank/DDBJ whole genome shotgun (WGS) entry which is preliminary data.</text>
</comment>
<keyword evidence="2" id="KW-1185">Reference proteome</keyword>
<reference evidence="1" key="1">
    <citation type="submission" date="2022-04" db="EMBL/GenBank/DDBJ databases">
        <title>Genome of the entomopathogenic fungus Entomophthora muscae.</title>
        <authorList>
            <person name="Elya C."/>
            <person name="Lovett B.R."/>
            <person name="Lee E."/>
            <person name="Macias A.M."/>
            <person name="Hajek A.E."/>
            <person name="De Bivort B.L."/>
            <person name="Kasson M.T."/>
            <person name="De Fine Licht H.H."/>
            <person name="Stajich J.E."/>
        </authorList>
    </citation>
    <scope>NUCLEOTIDE SEQUENCE</scope>
    <source>
        <strain evidence="1">Berkeley</strain>
    </source>
</reference>